<keyword evidence="4" id="KW-1185">Reference proteome</keyword>
<feature type="domain" description="Pleckstrin-like plant" evidence="2">
    <location>
        <begin position="282"/>
        <end position="381"/>
    </location>
</feature>
<organism evidence="3 4">
    <name type="scientific">Deinandra increscens subsp. villosa</name>
    <dbReference type="NCBI Taxonomy" id="3103831"/>
    <lineage>
        <taxon>Eukaryota</taxon>
        <taxon>Viridiplantae</taxon>
        <taxon>Streptophyta</taxon>
        <taxon>Embryophyta</taxon>
        <taxon>Tracheophyta</taxon>
        <taxon>Spermatophyta</taxon>
        <taxon>Magnoliopsida</taxon>
        <taxon>eudicotyledons</taxon>
        <taxon>Gunneridae</taxon>
        <taxon>Pentapetalae</taxon>
        <taxon>asterids</taxon>
        <taxon>campanulids</taxon>
        <taxon>Asterales</taxon>
        <taxon>Asteraceae</taxon>
        <taxon>Asteroideae</taxon>
        <taxon>Heliantheae alliance</taxon>
        <taxon>Madieae</taxon>
        <taxon>Madiinae</taxon>
        <taxon>Deinandra</taxon>
    </lineage>
</organism>
<reference evidence="3 4" key="1">
    <citation type="submission" date="2024-04" db="EMBL/GenBank/DDBJ databases">
        <title>The reference genome of an endangered Asteraceae, Deinandra increscens subsp. villosa, native to the Central Coast of California.</title>
        <authorList>
            <person name="Guilliams M."/>
            <person name="Hasenstab-Lehman K."/>
            <person name="Meyer R."/>
            <person name="Mcevoy S."/>
        </authorList>
    </citation>
    <scope>NUCLEOTIDE SEQUENCE [LARGE SCALE GENOMIC DNA]</scope>
    <source>
        <tissue evidence="3">Leaf</tissue>
    </source>
</reference>
<proteinExistence type="predicted"/>
<dbReference type="InterPro" id="IPR013666">
    <property type="entry name" value="PH_pln"/>
</dbReference>
<evidence type="ECO:0008006" key="5">
    <source>
        <dbReference type="Google" id="ProtNLM"/>
    </source>
</evidence>
<evidence type="ECO:0000259" key="1">
    <source>
        <dbReference type="Pfam" id="PF05703"/>
    </source>
</evidence>
<dbReference type="AlphaFoldDB" id="A0AAP0CWK8"/>
<evidence type="ECO:0000259" key="2">
    <source>
        <dbReference type="Pfam" id="PF08458"/>
    </source>
</evidence>
<protein>
    <recommendedName>
        <fullName evidence="5">VAN3-binding protein</fullName>
    </recommendedName>
</protein>
<dbReference type="InterPro" id="IPR008546">
    <property type="entry name" value="VAN3-bd-like_auxin_canal"/>
</dbReference>
<dbReference type="PANTHER" id="PTHR31351:SF25">
    <property type="entry name" value="AUXIN CANALIZATION PROTEIN (DUF828)"/>
    <property type="match status" value="1"/>
</dbReference>
<evidence type="ECO:0000313" key="4">
    <source>
        <dbReference type="Proteomes" id="UP001408789"/>
    </source>
</evidence>
<dbReference type="EMBL" id="JBCNJP010000020">
    <property type="protein sequence ID" value="KAK9060653.1"/>
    <property type="molecule type" value="Genomic_DNA"/>
</dbReference>
<dbReference type="PANTHER" id="PTHR31351">
    <property type="entry name" value="EXPRESSED PROTEIN"/>
    <property type="match status" value="1"/>
</dbReference>
<feature type="domain" description="VAN3-binding protein-like auxin canalisation" evidence="1">
    <location>
        <begin position="13"/>
        <end position="261"/>
    </location>
</feature>
<dbReference type="Pfam" id="PF05703">
    <property type="entry name" value="Auxin_canalis"/>
    <property type="match status" value="1"/>
</dbReference>
<accession>A0AAP0CWK8</accession>
<comment type="caution">
    <text evidence="3">The sequence shown here is derived from an EMBL/GenBank/DDBJ whole genome shotgun (WGS) entry which is preliminary data.</text>
</comment>
<dbReference type="InterPro" id="IPR040269">
    <property type="entry name" value="VAB"/>
</dbReference>
<dbReference type="Pfam" id="PF08458">
    <property type="entry name" value="PH_2"/>
    <property type="match status" value="1"/>
</dbReference>
<dbReference type="Proteomes" id="UP001408789">
    <property type="component" value="Unassembled WGS sequence"/>
</dbReference>
<name>A0AAP0CWK8_9ASTR</name>
<evidence type="ECO:0000313" key="3">
    <source>
        <dbReference type="EMBL" id="KAK9060653.1"/>
    </source>
</evidence>
<sequence length="395" mass="44287">MDYDNMPTLSEAHPETMDLLSRAWCDIAVKEALQPEFQNQALVLHEYSISSFDDGSMSPDFKKLESIKMDDTTKSLPPWKTNNVKSWIWMQQAMHPELNYSSCFRKKWQSWHIIPFKSSHLSIKTWLKEIKRKKKENERLQRAEVHAAISVAGVAAALAAIAAENSNHGGSNSVTTTRETAVAAAAALLAAHCAKSAEAKGAKKEQIRTAISSAMSTTSISDILTLTAAASTSLRGASTLKARSGCKNMLNTNAPVLPIEENPNLEFDFEQCRLILKRGTELRIMASDGRCMTRSVSIVLNHEAKVILRTRKPNLLNAFASKKESVVLDQHVELYKNPTDDRETCFLVVLTTTRGIIKLDMMNDDQCYKIWTWTINHMLSLLAPFTKYSLPYHRN</sequence>
<gene>
    <name evidence="3" type="ORF">SSX86_021359</name>
</gene>